<evidence type="ECO:0000313" key="5">
    <source>
        <dbReference type="Proteomes" id="UP000007494"/>
    </source>
</evidence>
<reference evidence="4" key="4">
    <citation type="journal article" date="2015" name="PLoS ONE">
        <title>Comprehensive Evaluation of Toxoplasma gondii VEG and Neospora caninum LIV Genomes with Tachyzoite Stage Transcriptome and Proteome Defines Novel Transcript Features.</title>
        <authorList>
            <person name="Ramaprasad A."/>
            <person name="Mourier T."/>
            <person name="Naeem R."/>
            <person name="Malas T.B."/>
            <person name="Moussa E."/>
            <person name="Panigrahi A."/>
            <person name="Vermont S.J."/>
            <person name="Otto T.D."/>
            <person name="Wastling J."/>
            <person name="Pain A."/>
        </authorList>
    </citation>
    <scope>NUCLEOTIDE SEQUENCE</scope>
    <source>
        <strain evidence="4">Liverpool</strain>
    </source>
</reference>
<dbReference type="OrthoDB" id="10413900at2759"/>
<evidence type="ECO:0000256" key="2">
    <source>
        <dbReference type="SAM" id="SignalP"/>
    </source>
</evidence>
<dbReference type="OMA" id="CKHSGLH"/>
<protein>
    <submittedName>
        <fullName evidence="3">Uncharacterized protein</fullName>
    </submittedName>
</protein>
<dbReference type="eggNOG" id="ENOG502R0D0">
    <property type="taxonomic scope" value="Eukaryota"/>
</dbReference>
<accession>F0VJS2</accession>
<dbReference type="GeneID" id="13443705"/>
<evidence type="ECO:0000313" key="3">
    <source>
        <dbReference type="EMBL" id="CBZ53983.1"/>
    </source>
</evidence>
<feature type="compositionally biased region" description="Low complexity" evidence="1">
    <location>
        <begin position="69"/>
        <end position="82"/>
    </location>
</feature>
<keyword evidence="2" id="KW-0732">Signal</keyword>
<reference evidence="3" key="1">
    <citation type="submission" date="2011-02" db="EMBL/GenBank/DDBJ databases">
        <authorList>
            <person name="Aslett M."/>
        </authorList>
    </citation>
    <scope>NUCLEOTIDE SEQUENCE</scope>
    <source>
        <strain evidence="3">Liverpool</strain>
    </source>
</reference>
<dbReference type="RefSeq" id="XP_003884015.1">
    <property type="nucleotide sequence ID" value="XM_003883966.1"/>
</dbReference>
<keyword evidence="5" id="KW-1185">Reference proteome</keyword>
<dbReference type="EMBL" id="FR823390">
    <property type="protein sequence ID" value="CBZ53983.1"/>
    <property type="molecule type" value="Genomic_DNA"/>
</dbReference>
<dbReference type="AlphaFoldDB" id="F0VJS2"/>
<dbReference type="VEuPathDB" id="ToxoDB:NCLIV_037650"/>
<dbReference type="InParanoid" id="F0VJS2"/>
<evidence type="ECO:0000256" key="1">
    <source>
        <dbReference type="SAM" id="MobiDB-lite"/>
    </source>
</evidence>
<reference evidence="5" key="3">
    <citation type="journal article" date="2012" name="PLoS Pathog.">
        <title>Comparative genomics of the apicomplexan parasites Toxoplasma gondii and Neospora caninum: Coccidia differing in host range and transmission strategy.</title>
        <authorList>
            <person name="Reid A.J."/>
            <person name="Vermont S.J."/>
            <person name="Cotton J.A."/>
            <person name="Harris D."/>
            <person name="Hill-Cawthorne G.A."/>
            <person name="Konen-Waisman S."/>
            <person name="Latham S.M."/>
            <person name="Mourier T."/>
            <person name="Norton R."/>
            <person name="Quail M.A."/>
            <person name="Sanders M."/>
            <person name="Shanmugam D."/>
            <person name="Sohal A."/>
            <person name="Wasmuth J.D."/>
            <person name="Brunk B."/>
            <person name="Grigg M.E."/>
            <person name="Howard J.C."/>
            <person name="Parkinson J."/>
            <person name="Roos D.S."/>
            <person name="Trees A.J."/>
            <person name="Berriman M."/>
            <person name="Pain A."/>
            <person name="Wastling J.M."/>
        </authorList>
    </citation>
    <scope>NUCLEOTIDE SEQUENCE [LARGE SCALE GENOMIC DNA]</scope>
    <source>
        <strain evidence="5">Liverpool</strain>
    </source>
</reference>
<feature type="signal peptide" evidence="2">
    <location>
        <begin position="1"/>
        <end position="19"/>
    </location>
</feature>
<dbReference type="Proteomes" id="UP000007494">
    <property type="component" value="Chromosome VIII"/>
</dbReference>
<feature type="chain" id="PRO_5007655273" evidence="2">
    <location>
        <begin position="20"/>
        <end position="215"/>
    </location>
</feature>
<name>F0VJS2_NEOCL</name>
<dbReference type="EMBL" id="LN714483">
    <property type="protein sequence ID" value="CEL67984.1"/>
    <property type="molecule type" value="Genomic_DNA"/>
</dbReference>
<gene>
    <name evidence="4" type="ORF">BN1204_037650</name>
    <name evidence="3" type="ORF">NCLIV_037650</name>
</gene>
<evidence type="ECO:0000313" key="4">
    <source>
        <dbReference type="EMBL" id="CEL67984.1"/>
    </source>
</evidence>
<reference evidence="3" key="2">
    <citation type="submission" date="2011-03" db="EMBL/GenBank/DDBJ databases">
        <title>Comparative genomics and transcriptomics of Neospora caninum and Toxoplasma gondii.</title>
        <authorList>
            <person name="Reid A.J."/>
            <person name="Sohal A."/>
            <person name="Harris D."/>
            <person name="Quail M."/>
            <person name="Sanders M."/>
            <person name="Berriman M."/>
            <person name="Wastling J.M."/>
            <person name="Pain A."/>
        </authorList>
    </citation>
    <scope>NUCLEOTIDE SEQUENCE</scope>
    <source>
        <strain evidence="3">Liverpool</strain>
    </source>
</reference>
<sequence>MRFPTLVALSVSFVVHVYSQTISPGSHVRHDKNAALGFQAMVGRIRSATPLTVKSTRQMQKWSANEIGKSPATSPEAAATTKKSTEFMQNGVRHAIVPRLRKARFTQASEIVPESGLEISARRIERHKSPPKTMEDLEDGEIAAELGADVPRRRHMKAPELEYAAPGAEEVLSATVPPGPSSIPSPETVAPSESASQGVITAINFASRPFCDLCF</sequence>
<proteinExistence type="predicted"/>
<organism evidence="3 5">
    <name type="scientific">Neospora caninum (strain Liverpool)</name>
    <dbReference type="NCBI Taxonomy" id="572307"/>
    <lineage>
        <taxon>Eukaryota</taxon>
        <taxon>Sar</taxon>
        <taxon>Alveolata</taxon>
        <taxon>Apicomplexa</taxon>
        <taxon>Conoidasida</taxon>
        <taxon>Coccidia</taxon>
        <taxon>Eucoccidiorida</taxon>
        <taxon>Eimeriorina</taxon>
        <taxon>Sarcocystidae</taxon>
        <taxon>Neospora</taxon>
    </lineage>
</organism>
<feature type="region of interest" description="Disordered" evidence="1">
    <location>
        <begin position="64"/>
        <end position="83"/>
    </location>
</feature>